<dbReference type="GO" id="GO:0071816">
    <property type="term" value="P:tail-anchored membrane protein insertion into ER membrane"/>
    <property type="evidence" value="ECO:0007669"/>
    <property type="project" value="TreeGrafter"/>
</dbReference>
<protein>
    <submittedName>
        <fullName evidence="2">Calcium modulating ligand</fullName>
    </submittedName>
</protein>
<dbReference type="PANTHER" id="PTHR15026">
    <property type="entry name" value="CALCIUM-SIGNAL MODULATING CYCLOPHILIN LIGAND CAML"/>
    <property type="match status" value="1"/>
</dbReference>
<keyword evidence="3" id="KW-1185">Reference proteome</keyword>
<evidence type="ECO:0000313" key="3">
    <source>
        <dbReference type="Proteomes" id="UP001108240"/>
    </source>
</evidence>
<accession>A0A9J7X9I9</accession>
<dbReference type="Ensembl" id="ENSCCRT00000184691.1">
    <property type="protein sequence ID" value="ENSCCRP00000103668.1"/>
    <property type="gene ID" value="ENSCCRG00000067594.1"/>
</dbReference>
<proteinExistence type="predicted"/>
<reference evidence="2" key="1">
    <citation type="submission" date="2025-08" db="UniProtKB">
        <authorList>
            <consortium name="Ensembl"/>
        </authorList>
    </citation>
    <scope>IDENTIFICATION</scope>
</reference>
<evidence type="ECO:0000313" key="2">
    <source>
        <dbReference type="Ensembl" id="ENSCCRP00000103668.1"/>
    </source>
</evidence>
<dbReference type="GeneTree" id="ENSGT00390000015996"/>
<reference evidence="2" key="2">
    <citation type="submission" date="2025-09" db="UniProtKB">
        <authorList>
            <consortium name="Ensembl"/>
        </authorList>
    </citation>
    <scope>IDENTIFICATION</scope>
</reference>
<dbReference type="PANTHER" id="PTHR15026:SF0">
    <property type="entry name" value="GUIDED ENTRY OF TAIL-ANCHORED PROTEINS FACTOR CAMLG"/>
    <property type="match status" value="1"/>
</dbReference>
<dbReference type="AlphaFoldDB" id="A0A9J7X9I9"/>
<organism evidence="2 3">
    <name type="scientific">Cyprinus carpio carpio</name>
    <dbReference type="NCBI Taxonomy" id="630221"/>
    <lineage>
        <taxon>Eukaryota</taxon>
        <taxon>Metazoa</taxon>
        <taxon>Chordata</taxon>
        <taxon>Craniata</taxon>
        <taxon>Vertebrata</taxon>
        <taxon>Euteleostomi</taxon>
        <taxon>Actinopterygii</taxon>
        <taxon>Neopterygii</taxon>
        <taxon>Teleostei</taxon>
        <taxon>Ostariophysi</taxon>
        <taxon>Cypriniformes</taxon>
        <taxon>Cyprinidae</taxon>
        <taxon>Cyprininae</taxon>
        <taxon>Cyprinus</taxon>
    </lineage>
</organism>
<feature type="region of interest" description="Disordered" evidence="1">
    <location>
        <begin position="90"/>
        <end position="109"/>
    </location>
</feature>
<evidence type="ECO:0000256" key="1">
    <source>
        <dbReference type="SAM" id="MobiDB-lite"/>
    </source>
</evidence>
<dbReference type="GO" id="GO:0043529">
    <property type="term" value="C:GET complex"/>
    <property type="evidence" value="ECO:0007669"/>
    <property type="project" value="TreeGrafter"/>
</dbReference>
<name>A0A9J7X9I9_CYPCA</name>
<dbReference type="Pfam" id="PF14963">
    <property type="entry name" value="Get2_like"/>
    <property type="match status" value="3"/>
</dbReference>
<dbReference type="OMA" id="SFMKPPE"/>
<dbReference type="Proteomes" id="UP001108240">
    <property type="component" value="Unplaced"/>
</dbReference>
<dbReference type="InterPro" id="IPR016719">
    <property type="entry name" value="CAMLG"/>
</dbReference>
<sequence>MEAASREQERSSAAQRRAELRRRRLLLNSEERMKKIVGFSQNETDSRPARVLEPRFHLDLERSEPWSSSCSSKRLSPLVSETVGSVCDASERSGEAAGEGELAADERSASPRRGLQKYLSCFDDALKLRGQLSAEKPAQDSGGDEELDSFRVFRLVCSVALAVFVRIFVCQYLVSAAQTQTQTCGSAPELISTPSLVFLQSIFAPFLTLELGFMGLHKYFPKVEKKSQTTVLTAALLLSGIPAEVISRSMDTYRKMSDVFSDLCVYFFSFIMCHELLPL</sequence>